<sequence length="199" mass="22027">MAYGNCVVRGIPAAAQWSNFAAGAERVREVDGMRETLVLNASFEPLSTVSLRRAVVLVMQDKAVVEHAHPGLRIRAASVDVPVPQVIRLSRYVRVPFRRRAPWSRRGVLVRDQHRCAYCGRRATTVDHVVPRSHGGGDTWLNTVASCAEDNHRKADRTPEQAGMRLLRRPFEPTPADALLSTLGVSVRDGLPEWLPVPA</sequence>
<dbReference type="Gene3D" id="1.10.30.50">
    <property type="match status" value="1"/>
</dbReference>
<evidence type="ECO:0000313" key="3">
    <source>
        <dbReference type="Proteomes" id="UP000048965"/>
    </source>
</evidence>
<dbReference type="PANTHER" id="PTHR33877:SF2">
    <property type="entry name" value="OS07G0170200 PROTEIN"/>
    <property type="match status" value="1"/>
</dbReference>
<keyword evidence="3" id="KW-1185">Reference proteome</keyword>
<protein>
    <recommendedName>
        <fullName evidence="1">HNH nuclease domain-containing protein</fullName>
    </recommendedName>
</protein>
<feature type="domain" description="HNH nuclease" evidence="1">
    <location>
        <begin position="103"/>
        <end position="152"/>
    </location>
</feature>
<dbReference type="GO" id="GO:0003676">
    <property type="term" value="F:nucleic acid binding"/>
    <property type="evidence" value="ECO:0007669"/>
    <property type="project" value="InterPro"/>
</dbReference>
<name>A0A0N7YMS7_9ACTN</name>
<dbReference type="Pfam" id="PF01844">
    <property type="entry name" value="HNH"/>
    <property type="match status" value="1"/>
</dbReference>
<dbReference type="GO" id="GO:0008270">
    <property type="term" value="F:zinc ion binding"/>
    <property type="evidence" value="ECO:0007669"/>
    <property type="project" value="InterPro"/>
</dbReference>
<dbReference type="AlphaFoldDB" id="A0A0N7YMS7"/>
<dbReference type="SMART" id="SM00507">
    <property type="entry name" value="HNHc"/>
    <property type="match status" value="1"/>
</dbReference>
<dbReference type="PANTHER" id="PTHR33877">
    <property type="entry name" value="SLL1193 PROTEIN"/>
    <property type="match status" value="1"/>
</dbReference>
<reference evidence="2 3" key="2">
    <citation type="journal article" date="2015" name="Stand. Genomic Sci.">
        <title>Draft genome sequence of marine-derived Streptomyces sp. TP-A0598, a producer of anti-MRSA antibiotic lydicamycins.</title>
        <authorList>
            <person name="Komaki H."/>
            <person name="Ichikawa N."/>
            <person name="Hosoyama A."/>
            <person name="Fujita N."/>
            <person name="Igarashi Y."/>
        </authorList>
    </citation>
    <scope>NUCLEOTIDE SEQUENCE [LARGE SCALE GENOMIC DNA]</scope>
    <source>
        <strain evidence="2 3">NBRC 110027</strain>
    </source>
</reference>
<accession>A0A0N7YMS7</accession>
<reference evidence="3" key="1">
    <citation type="submission" date="2014-09" db="EMBL/GenBank/DDBJ databases">
        <title>Whole genome shotgun sequence of Streptomyces sp. NBRC 110027.</title>
        <authorList>
            <person name="Komaki H."/>
            <person name="Ichikawa N."/>
            <person name="Katano-Makiyama Y."/>
            <person name="Hosoyama A."/>
            <person name="Hashimoto M."/>
            <person name="Uohara A."/>
            <person name="Kitahashi Y."/>
            <person name="Ohji S."/>
            <person name="Kimura A."/>
            <person name="Yamazoe A."/>
            <person name="Igarashi Y."/>
            <person name="Fujita N."/>
        </authorList>
    </citation>
    <scope>NUCLEOTIDE SEQUENCE [LARGE SCALE GENOMIC DNA]</scope>
    <source>
        <strain evidence="3">NBRC 110027</strain>
    </source>
</reference>
<dbReference type="Proteomes" id="UP000048965">
    <property type="component" value="Unassembled WGS sequence"/>
</dbReference>
<dbReference type="GO" id="GO:0004519">
    <property type="term" value="F:endonuclease activity"/>
    <property type="evidence" value="ECO:0007669"/>
    <property type="project" value="InterPro"/>
</dbReference>
<dbReference type="FunFam" id="1.10.30.50:FF:000003">
    <property type="entry name" value="HNH endonuclease"/>
    <property type="match status" value="1"/>
</dbReference>
<proteinExistence type="predicted"/>
<dbReference type="InterPro" id="IPR002711">
    <property type="entry name" value="HNH"/>
</dbReference>
<organism evidence="2 3">
    <name type="scientific">Streptomyces lydicamycinicus</name>
    <dbReference type="NCBI Taxonomy" id="1546107"/>
    <lineage>
        <taxon>Bacteria</taxon>
        <taxon>Bacillati</taxon>
        <taxon>Actinomycetota</taxon>
        <taxon>Actinomycetes</taxon>
        <taxon>Kitasatosporales</taxon>
        <taxon>Streptomycetaceae</taxon>
        <taxon>Streptomyces</taxon>
    </lineage>
</organism>
<dbReference type="InterPro" id="IPR052892">
    <property type="entry name" value="NA-targeting_endonuclease"/>
</dbReference>
<comment type="caution">
    <text evidence="2">The sequence shown here is derived from an EMBL/GenBank/DDBJ whole genome shotgun (WGS) entry which is preliminary data.</text>
</comment>
<dbReference type="EMBL" id="BBNO01000011">
    <property type="protein sequence ID" value="GAO12443.1"/>
    <property type="molecule type" value="Genomic_DNA"/>
</dbReference>
<evidence type="ECO:0000259" key="1">
    <source>
        <dbReference type="SMART" id="SM00507"/>
    </source>
</evidence>
<evidence type="ECO:0000313" key="2">
    <source>
        <dbReference type="EMBL" id="GAO12443.1"/>
    </source>
</evidence>
<dbReference type="CDD" id="cd00085">
    <property type="entry name" value="HNHc"/>
    <property type="match status" value="1"/>
</dbReference>
<gene>
    <name evidence="2" type="ORF">TPA0598_11_00040</name>
</gene>
<dbReference type="InterPro" id="IPR003615">
    <property type="entry name" value="HNH_nuc"/>
</dbReference>